<protein>
    <submittedName>
        <fullName evidence="1">DUF2620 family protein</fullName>
    </submittedName>
</protein>
<organism evidence="1 2">
    <name type="scientific">Streptomyces morookaense</name>
    <name type="common">Streptoverticillium morookaense</name>
    <dbReference type="NCBI Taxonomy" id="1970"/>
    <lineage>
        <taxon>Bacteria</taxon>
        <taxon>Bacillati</taxon>
        <taxon>Actinomycetota</taxon>
        <taxon>Actinomycetes</taxon>
        <taxon>Kitasatosporales</taxon>
        <taxon>Streptomycetaceae</taxon>
        <taxon>Streptomyces</taxon>
    </lineage>
</organism>
<dbReference type="Pfam" id="PF10941">
    <property type="entry name" value="DUF2620"/>
    <property type="match status" value="1"/>
</dbReference>
<dbReference type="InterPro" id="IPR021238">
    <property type="entry name" value="DUF2620"/>
</dbReference>
<gene>
    <name evidence="1" type="ORF">HG542_23250</name>
</gene>
<keyword evidence="2" id="KW-1185">Reference proteome</keyword>
<comment type="caution">
    <text evidence="1">The sequence shown here is derived from an EMBL/GenBank/DDBJ whole genome shotgun (WGS) entry which is preliminary data.</text>
</comment>
<name>A0A7Y7B7U0_STRMO</name>
<evidence type="ECO:0000313" key="1">
    <source>
        <dbReference type="EMBL" id="NVK80554.1"/>
    </source>
</evidence>
<dbReference type="Proteomes" id="UP000587462">
    <property type="component" value="Unassembled WGS sequence"/>
</dbReference>
<accession>A0A7Y7B7U0</accession>
<reference evidence="1 2" key="1">
    <citation type="submission" date="2020-04" db="EMBL/GenBank/DDBJ databases">
        <title>Draft Genome Sequence of Streptomyces morookaense DSM 40503, an 8-azaguanine-producing strain.</title>
        <authorList>
            <person name="Qi J."/>
            <person name="Gao J.-M."/>
        </authorList>
    </citation>
    <scope>NUCLEOTIDE SEQUENCE [LARGE SCALE GENOMIC DNA]</scope>
    <source>
        <strain evidence="1 2">DSM 40503</strain>
    </source>
</reference>
<proteinExistence type="predicted"/>
<sequence length="126" mass="12664">MTRILTGGLGRTDVARIVQQLGLDGIDVAESDDMGAAVELRSGRADCYLGTCHTGAGASLGVLVGVLGSDACHTFGRAVPQENQVAALLAAGVKVFGFAVDRIEAVTPVIVRAVAGAHGAPGLRAP</sequence>
<dbReference type="RefSeq" id="WP_171084552.1">
    <property type="nucleotide sequence ID" value="NZ_BNBU01000017.1"/>
</dbReference>
<dbReference type="EMBL" id="JABBXF010000058">
    <property type="protein sequence ID" value="NVK80554.1"/>
    <property type="molecule type" value="Genomic_DNA"/>
</dbReference>
<dbReference type="AlphaFoldDB" id="A0A7Y7B7U0"/>
<evidence type="ECO:0000313" key="2">
    <source>
        <dbReference type="Proteomes" id="UP000587462"/>
    </source>
</evidence>